<proteinExistence type="predicted"/>
<organism evidence="1 2">
    <name type="scientific">Sphingobium yanoikuyae</name>
    <name type="common">Sphingomonas yanoikuyae</name>
    <dbReference type="NCBI Taxonomy" id="13690"/>
    <lineage>
        <taxon>Bacteria</taxon>
        <taxon>Pseudomonadati</taxon>
        <taxon>Pseudomonadota</taxon>
        <taxon>Alphaproteobacteria</taxon>
        <taxon>Sphingomonadales</taxon>
        <taxon>Sphingomonadaceae</taxon>
        <taxon>Sphingobium</taxon>
    </lineage>
</organism>
<comment type="caution">
    <text evidence="1">The sequence shown here is derived from an EMBL/GenBank/DDBJ whole genome shotgun (WGS) entry which is preliminary data.</text>
</comment>
<dbReference type="AlphaFoldDB" id="A0A084E2E5"/>
<dbReference type="PATRIC" id="fig|13690.10.peg.5342"/>
<reference evidence="1 2" key="1">
    <citation type="submission" date="2014-03" db="EMBL/GenBank/DDBJ databases">
        <title>Genome sequence of Sphingobium yanoikuyae B1.</title>
        <authorList>
            <person name="Gan H.M."/>
            <person name="Gan H.Y."/>
            <person name="Savka M.A."/>
        </authorList>
    </citation>
    <scope>NUCLEOTIDE SEQUENCE [LARGE SCALE GENOMIC DNA]</scope>
    <source>
        <strain evidence="1 2">B1</strain>
    </source>
</reference>
<protein>
    <submittedName>
        <fullName evidence="1">Uncharacterized protein</fullName>
    </submittedName>
</protein>
<accession>A0A084E2E5</accession>
<name>A0A084E2E5_SPHYA</name>
<dbReference type="EMBL" id="JGVR01000069">
    <property type="protein sequence ID" value="KEZ12137.1"/>
    <property type="molecule type" value="Genomic_DNA"/>
</dbReference>
<evidence type="ECO:0000313" key="1">
    <source>
        <dbReference type="EMBL" id="KEZ12137.1"/>
    </source>
</evidence>
<gene>
    <name evidence="1" type="ORF">CP98_05161</name>
</gene>
<sequence>MDAVKRKTPTGIAVERYMPECVLFASAIWVRNAKFARPITMATIGKANLNRHSQASKILQQAQ</sequence>
<dbReference type="Proteomes" id="UP000028534">
    <property type="component" value="Unassembled WGS sequence"/>
</dbReference>
<evidence type="ECO:0000313" key="2">
    <source>
        <dbReference type="Proteomes" id="UP000028534"/>
    </source>
</evidence>